<feature type="transmembrane region" description="Helical" evidence="9">
    <location>
        <begin position="255"/>
        <end position="278"/>
    </location>
</feature>
<dbReference type="Pfam" id="PF00702">
    <property type="entry name" value="Hydrolase"/>
    <property type="match status" value="1"/>
</dbReference>
<comment type="caution">
    <text evidence="11">The sequence shown here is derived from an EMBL/GenBank/DDBJ whole genome shotgun (WGS) entry which is preliminary data.</text>
</comment>
<evidence type="ECO:0000256" key="2">
    <source>
        <dbReference type="ARBA" id="ARBA00022448"/>
    </source>
</evidence>
<dbReference type="Proteomes" id="UP001519272">
    <property type="component" value="Unassembled WGS sequence"/>
</dbReference>
<dbReference type="PROSITE" id="PS00154">
    <property type="entry name" value="ATPASE_E1_E2"/>
    <property type="match status" value="1"/>
</dbReference>
<dbReference type="PANTHER" id="PTHR42861">
    <property type="entry name" value="CALCIUM-TRANSPORTING ATPASE"/>
    <property type="match status" value="1"/>
</dbReference>
<dbReference type="InterPro" id="IPR023298">
    <property type="entry name" value="ATPase_P-typ_TM_dom_sf"/>
</dbReference>
<dbReference type="SFLD" id="SFLDF00027">
    <property type="entry name" value="p-type_atpase"/>
    <property type="match status" value="1"/>
</dbReference>
<sequence length="778" mass="84828">MNEGIARYEPTAYEGLSEQQVNLRLEAGLFNQDSQVKTKSIGQIVVSYVCTLFNLINVLLATAIFLVGAYKNMLFLFIVIINTLIGIIQGIRAKKNMDALSIISSTKAKVIRNGQMQEIALDQVVLDDVLMLENGNQIIADCILLDGKCEVNESLLTGESDLVSKQPGDLLLSGSFIVSGMGRAKVEHVGKDNYAATISNAVKYMKAVPSQMMIAIKKVIKIASILIVPLGLLLFNNQLSIEGNTLQRATVNTVAALIGMIPEGLVLLTSSVLAASVLRLSKQKVLVQELYCIENLARVDTLCLDKTGTITEGIMELVDIVPLIDHPQVPFPVVLGRMGQALQDHNPTIDAVRAKYPQGDGVEVNTVIPFSSDKKWSGVSFVDGHSYMLGAAEFILPPHEIARIKGHLQQHSDDHRVLVLSQFEGDFIDDTPAVAPQAIALILLRDKIRAEAPAALKFFAEQDVNVKIISGDHPATVAGVARRAGVNACEQYIDMSQIEPEANLNEIALKYNIFGRVSPIQKKQLVIALKEQGRTVAMTGDGVNDVMALREADCSIAMASGSDAARNVSQLVLLESNFAALPHVVGEGRQSINNLQRSSSLFLIKNIYSSILALLFVILPFHYPFMPIQLTLVNLVTIGIPSLVLAFEKNRTRVAGDFLKNMVLTALPGGLTVVANVVLVVITAHFIPLTQIQSSSVSVLLTVFTGFMLLYKLCMPFTALRRTLFICCLSIFLLAILLFGGFFSIEVFDSKVLLLLMPLAFISFVLFKFSLGFFSKKK</sequence>
<dbReference type="SUPFAM" id="SSF81653">
    <property type="entry name" value="Calcium ATPase, transduction domain A"/>
    <property type="match status" value="1"/>
</dbReference>
<dbReference type="InterPro" id="IPR018303">
    <property type="entry name" value="ATPase_P-typ_P_site"/>
</dbReference>
<protein>
    <submittedName>
        <fullName evidence="11">Cation-transporting ATPase E</fullName>
        <ecNumber evidence="11">3.6.3.-</ecNumber>
    </submittedName>
</protein>
<dbReference type="SFLD" id="SFLDG00002">
    <property type="entry name" value="C1.7:_P-type_atpase_like"/>
    <property type="match status" value="1"/>
</dbReference>
<dbReference type="Gene3D" id="3.40.50.1000">
    <property type="entry name" value="HAD superfamily/HAD-like"/>
    <property type="match status" value="1"/>
</dbReference>
<dbReference type="EC" id="3.6.3.-" evidence="11"/>
<evidence type="ECO:0000256" key="6">
    <source>
        <dbReference type="ARBA" id="ARBA00022989"/>
    </source>
</evidence>
<dbReference type="InterPro" id="IPR023214">
    <property type="entry name" value="HAD_sf"/>
</dbReference>
<dbReference type="Gene3D" id="3.40.1110.10">
    <property type="entry name" value="Calcium-transporting ATPase, cytoplasmic domain N"/>
    <property type="match status" value="1"/>
</dbReference>
<dbReference type="InterPro" id="IPR036412">
    <property type="entry name" value="HAD-like_sf"/>
</dbReference>
<feature type="transmembrane region" description="Helical" evidence="9">
    <location>
        <begin position="73"/>
        <end position="91"/>
    </location>
</feature>
<gene>
    <name evidence="11" type="ORF">J2Z32_002872</name>
</gene>
<keyword evidence="3" id="KW-0597">Phosphoprotein</keyword>
<keyword evidence="4 9" id="KW-0812">Transmembrane</keyword>
<dbReference type="InterPro" id="IPR001757">
    <property type="entry name" value="P_typ_ATPase"/>
</dbReference>
<feature type="transmembrane region" description="Helical" evidence="9">
    <location>
        <begin position="659"/>
        <end position="686"/>
    </location>
</feature>
<keyword evidence="2" id="KW-0813">Transport</keyword>
<feature type="transmembrane region" description="Helical" evidence="9">
    <location>
        <begin position="723"/>
        <end position="745"/>
    </location>
</feature>
<evidence type="ECO:0000256" key="7">
    <source>
        <dbReference type="ARBA" id="ARBA00023065"/>
    </source>
</evidence>
<evidence type="ECO:0000256" key="4">
    <source>
        <dbReference type="ARBA" id="ARBA00022692"/>
    </source>
</evidence>
<reference evidence="11 12" key="1">
    <citation type="submission" date="2021-03" db="EMBL/GenBank/DDBJ databases">
        <title>Genomic Encyclopedia of Type Strains, Phase IV (KMG-IV): sequencing the most valuable type-strain genomes for metagenomic binning, comparative biology and taxonomic classification.</title>
        <authorList>
            <person name="Goeker M."/>
        </authorList>
    </citation>
    <scope>NUCLEOTIDE SEQUENCE [LARGE SCALE GENOMIC DNA]</scope>
    <source>
        <strain evidence="11 12">DSM 14349</strain>
    </source>
</reference>
<dbReference type="InterPro" id="IPR008250">
    <property type="entry name" value="ATPase_P-typ_transduc_dom_A_sf"/>
</dbReference>
<feature type="transmembrane region" description="Helical" evidence="9">
    <location>
        <begin position="219"/>
        <end position="235"/>
    </location>
</feature>
<accession>A0ABS4FV36</accession>
<dbReference type="Pfam" id="PF00122">
    <property type="entry name" value="E1-E2_ATPase"/>
    <property type="match status" value="1"/>
</dbReference>
<keyword evidence="11" id="KW-0378">Hydrolase</keyword>
<dbReference type="EMBL" id="JAGGKG010000013">
    <property type="protein sequence ID" value="MBP1906223.1"/>
    <property type="molecule type" value="Genomic_DNA"/>
</dbReference>
<organism evidence="11 12">
    <name type="scientific">Paenibacillus turicensis</name>
    <dbReference type="NCBI Taxonomy" id="160487"/>
    <lineage>
        <taxon>Bacteria</taxon>
        <taxon>Bacillati</taxon>
        <taxon>Bacillota</taxon>
        <taxon>Bacilli</taxon>
        <taxon>Bacillales</taxon>
        <taxon>Paenibacillaceae</taxon>
        <taxon>Paenibacillus</taxon>
    </lineage>
</organism>
<evidence type="ECO:0000313" key="12">
    <source>
        <dbReference type="Proteomes" id="UP001519272"/>
    </source>
</evidence>
<dbReference type="InterPro" id="IPR059000">
    <property type="entry name" value="ATPase_P-type_domA"/>
</dbReference>
<evidence type="ECO:0000256" key="8">
    <source>
        <dbReference type="ARBA" id="ARBA00023136"/>
    </source>
</evidence>
<evidence type="ECO:0000256" key="9">
    <source>
        <dbReference type="SAM" id="Phobius"/>
    </source>
</evidence>
<feature type="transmembrane region" description="Helical" evidence="9">
    <location>
        <begin position="751"/>
        <end position="774"/>
    </location>
</feature>
<evidence type="ECO:0000256" key="1">
    <source>
        <dbReference type="ARBA" id="ARBA00004141"/>
    </source>
</evidence>
<feature type="domain" description="P-type ATPase A" evidence="10">
    <location>
        <begin position="104"/>
        <end position="202"/>
    </location>
</feature>
<evidence type="ECO:0000313" key="11">
    <source>
        <dbReference type="EMBL" id="MBP1906223.1"/>
    </source>
</evidence>
<feature type="transmembrane region" description="Helical" evidence="9">
    <location>
        <begin position="602"/>
        <end position="622"/>
    </location>
</feature>
<dbReference type="SUPFAM" id="SSF81665">
    <property type="entry name" value="Calcium ATPase, transmembrane domain M"/>
    <property type="match status" value="1"/>
</dbReference>
<feature type="transmembrane region" description="Helical" evidence="9">
    <location>
        <begin position="692"/>
        <end position="711"/>
    </location>
</feature>
<keyword evidence="8 9" id="KW-0472">Membrane</keyword>
<dbReference type="PRINTS" id="PR00119">
    <property type="entry name" value="CATATPASE"/>
</dbReference>
<dbReference type="SUPFAM" id="SSF56784">
    <property type="entry name" value="HAD-like"/>
    <property type="match status" value="1"/>
</dbReference>
<keyword evidence="5" id="KW-1278">Translocase</keyword>
<dbReference type="NCBIfam" id="TIGR01494">
    <property type="entry name" value="ATPase_P-type"/>
    <property type="match status" value="2"/>
</dbReference>
<dbReference type="InterPro" id="IPR023299">
    <property type="entry name" value="ATPase_P-typ_cyto_dom_N"/>
</dbReference>
<dbReference type="RefSeq" id="WP_210089824.1">
    <property type="nucleotide sequence ID" value="NZ_JAGGKG010000013.1"/>
</dbReference>
<dbReference type="Gene3D" id="1.20.1110.10">
    <property type="entry name" value="Calcium-transporting ATPase, transmembrane domain"/>
    <property type="match status" value="1"/>
</dbReference>
<keyword evidence="12" id="KW-1185">Reference proteome</keyword>
<evidence type="ECO:0000256" key="3">
    <source>
        <dbReference type="ARBA" id="ARBA00022553"/>
    </source>
</evidence>
<dbReference type="SFLD" id="SFLDS00003">
    <property type="entry name" value="Haloacid_Dehalogenase"/>
    <property type="match status" value="1"/>
</dbReference>
<comment type="subcellular location">
    <subcellularLocation>
        <location evidence="1">Membrane</location>
        <topology evidence="1">Multi-pass membrane protein</topology>
    </subcellularLocation>
</comment>
<dbReference type="GO" id="GO:0016787">
    <property type="term" value="F:hydrolase activity"/>
    <property type="evidence" value="ECO:0007669"/>
    <property type="project" value="UniProtKB-KW"/>
</dbReference>
<name>A0ABS4FV36_9BACL</name>
<dbReference type="Gene3D" id="2.70.150.10">
    <property type="entry name" value="Calcium-transporting ATPase, cytoplasmic transduction domain A"/>
    <property type="match status" value="1"/>
</dbReference>
<keyword evidence="7" id="KW-0406">Ion transport</keyword>
<proteinExistence type="predicted"/>
<evidence type="ECO:0000259" key="10">
    <source>
        <dbReference type="Pfam" id="PF00122"/>
    </source>
</evidence>
<dbReference type="InterPro" id="IPR044492">
    <property type="entry name" value="P_typ_ATPase_HD_dom"/>
</dbReference>
<evidence type="ECO:0000256" key="5">
    <source>
        <dbReference type="ARBA" id="ARBA00022967"/>
    </source>
</evidence>
<feature type="transmembrane region" description="Helical" evidence="9">
    <location>
        <begin position="628"/>
        <end position="647"/>
    </location>
</feature>
<feature type="transmembrane region" description="Helical" evidence="9">
    <location>
        <begin position="45"/>
        <end position="67"/>
    </location>
</feature>
<keyword evidence="6 9" id="KW-1133">Transmembrane helix</keyword>